<dbReference type="OrthoDB" id="9790377at2"/>
<dbReference type="STRING" id="1678841.TBC1_11648"/>
<dbReference type="Proteomes" id="UP000053091">
    <property type="component" value="Unassembled WGS sequence"/>
</dbReference>
<reference evidence="2" key="1">
    <citation type="journal article" date="2015" name="Genome Announc.">
        <title>Draft Genome Sequence of Bacteroidales Strain TBC1, a Novel Isolate from a Methanogenic Wastewater Treatment System.</title>
        <authorList>
            <person name="Tourlousse D.M."/>
            <person name="Matsuura N."/>
            <person name="Sun L."/>
            <person name="Toyonaga M."/>
            <person name="Kuroda K."/>
            <person name="Ohashi A."/>
            <person name="Cruz R."/>
            <person name="Yamaguchi T."/>
            <person name="Sekiguchi Y."/>
        </authorList>
    </citation>
    <scope>NUCLEOTIDE SEQUENCE [LARGE SCALE GENOMIC DNA]</scope>
    <source>
        <strain evidence="2">TBC1</strain>
    </source>
</reference>
<dbReference type="PATRIC" id="fig|1678841.3.peg.736"/>
<dbReference type="AlphaFoldDB" id="A0A0S7BPF0"/>
<sequence length="162" mass="19099">MQYRPSTMQPLNFPGYKFRIRETSQRREIFDPLRRRFVALTPEEWVRQHLIQYLCIDRKVPEHMVASERGLRVNRMPRRFDLLVFAPDGRPVMIAECKAPKVPLTEEVFFQASAYNLALKVDYLLITNGIEHYCAKVNYQDKQLDFCSDIPEYAVLCGNNLL</sequence>
<protein>
    <submittedName>
        <fullName evidence="2">Type I restriction enzyme R protein N terminus</fullName>
    </submittedName>
</protein>
<organism evidence="2">
    <name type="scientific">Lentimicrobium saccharophilum</name>
    <dbReference type="NCBI Taxonomy" id="1678841"/>
    <lineage>
        <taxon>Bacteria</taxon>
        <taxon>Pseudomonadati</taxon>
        <taxon>Bacteroidota</taxon>
        <taxon>Bacteroidia</taxon>
        <taxon>Bacteroidales</taxon>
        <taxon>Lentimicrobiaceae</taxon>
        <taxon>Lentimicrobium</taxon>
    </lineage>
</organism>
<dbReference type="InterPro" id="IPR029464">
    <property type="entry name" value="HSDR_N"/>
</dbReference>
<evidence type="ECO:0000313" key="2">
    <source>
        <dbReference type="EMBL" id="GAP42517.1"/>
    </source>
</evidence>
<feature type="domain" description="Type I restriction enzyme R protein N-terminal" evidence="1">
    <location>
        <begin position="42"/>
        <end position="151"/>
    </location>
</feature>
<dbReference type="EMBL" id="DF968182">
    <property type="protein sequence ID" value="GAP42517.1"/>
    <property type="molecule type" value="Genomic_DNA"/>
</dbReference>
<keyword evidence="3" id="KW-1185">Reference proteome</keyword>
<dbReference type="Pfam" id="PF13588">
    <property type="entry name" value="HSDR_N_2"/>
    <property type="match status" value="1"/>
</dbReference>
<gene>
    <name evidence="2" type="ORF">TBC1_11648</name>
</gene>
<name>A0A0S7BPF0_9BACT</name>
<accession>A0A0S7BPF0</accession>
<evidence type="ECO:0000313" key="3">
    <source>
        <dbReference type="Proteomes" id="UP000053091"/>
    </source>
</evidence>
<evidence type="ECO:0000259" key="1">
    <source>
        <dbReference type="Pfam" id="PF13588"/>
    </source>
</evidence>
<proteinExistence type="predicted"/>